<protein>
    <submittedName>
        <fullName evidence="2">PEP-CTERM sorting domain-containing protein</fullName>
    </submittedName>
</protein>
<dbReference type="RefSeq" id="WP_332864669.1">
    <property type="nucleotide sequence ID" value="NZ_JBAFSM010000013.1"/>
</dbReference>
<dbReference type="Proteomes" id="UP001328733">
    <property type="component" value="Unassembled WGS sequence"/>
</dbReference>
<gene>
    <name evidence="2" type="ORF">V0288_08645</name>
</gene>
<dbReference type="AlphaFoldDB" id="A0AAW9QPN9"/>
<reference evidence="2 3" key="1">
    <citation type="submission" date="2024-01" db="EMBL/GenBank/DDBJ databases">
        <title>Genomic insights into the taxonomy and metabolism of the cyanobacterium Pannus brasiliensis CCIBt3594.</title>
        <authorList>
            <person name="Machado M."/>
            <person name="Botero N.B."/>
            <person name="Andreote A.P.D."/>
            <person name="Feitosa A.M.T."/>
            <person name="Popin R."/>
            <person name="Sivonen K."/>
            <person name="Fiore M.F."/>
        </authorList>
    </citation>
    <scope>NUCLEOTIDE SEQUENCE [LARGE SCALE GENOMIC DNA]</scope>
    <source>
        <strain evidence="2 3">CCIBt3594</strain>
    </source>
</reference>
<evidence type="ECO:0000313" key="2">
    <source>
        <dbReference type="EMBL" id="MEG3437185.1"/>
    </source>
</evidence>
<keyword evidence="3" id="KW-1185">Reference proteome</keyword>
<name>A0AAW9QPN9_9CHRO</name>
<proteinExistence type="predicted"/>
<dbReference type="InterPro" id="IPR013424">
    <property type="entry name" value="Ice-binding_C"/>
</dbReference>
<dbReference type="EMBL" id="JBAFSM010000013">
    <property type="protein sequence ID" value="MEG3437185.1"/>
    <property type="molecule type" value="Genomic_DNA"/>
</dbReference>
<feature type="signal peptide" evidence="1">
    <location>
        <begin position="1"/>
        <end position="29"/>
    </location>
</feature>
<feature type="chain" id="PRO_5043914443" evidence="1">
    <location>
        <begin position="30"/>
        <end position="216"/>
    </location>
</feature>
<accession>A0AAW9QPN9</accession>
<sequence>MMLSATVKSFALAAGTATFVLGSLSSARAFTVYTDRAAWQAAVDALNGVTTTDTFSTDIGSAQSILLDSGITSTNSPEVTLPNAFNNNSVSGGVYQNAAGGATASATITWDFPKSVFAFGADFISANSNGLTLSGNFDGLGIQNILVNNTIGGANGFLGVIGTANFSSIFFSSGNGVVDGFSIQNASFSSTPEPGTVMALGILGGGLFLSRRDKRG</sequence>
<evidence type="ECO:0000256" key="1">
    <source>
        <dbReference type="SAM" id="SignalP"/>
    </source>
</evidence>
<dbReference type="NCBIfam" id="TIGR02595">
    <property type="entry name" value="PEP_CTERM"/>
    <property type="match status" value="1"/>
</dbReference>
<evidence type="ECO:0000313" key="3">
    <source>
        <dbReference type="Proteomes" id="UP001328733"/>
    </source>
</evidence>
<comment type="caution">
    <text evidence="2">The sequence shown here is derived from an EMBL/GenBank/DDBJ whole genome shotgun (WGS) entry which is preliminary data.</text>
</comment>
<organism evidence="2 3">
    <name type="scientific">Pannus brasiliensis CCIBt3594</name>
    <dbReference type="NCBI Taxonomy" id="1427578"/>
    <lineage>
        <taxon>Bacteria</taxon>
        <taxon>Bacillati</taxon>
        <taxon>Cyanobacteriota</taxon>
        <taxon>Cyanophyceae</taxon>
        <taxon>Oscillatoriophycideae</taxon>
        <taxon>Chroococcales</taxon>
        <taxon>Microcystaceae</taxon>
        <taxon>Pannus</taxon>
    </lineage>
</organism>
<keyword evidence="1" id="KW-0732">Signal</keyword>